<accession>A0A7D4TUV8</accession>
<dbReference type="CDD" id="cd00560">
    <property type="entry name" value="PanC"/>
    <property type="match status" value="1"/>
</dbReference>
<dbReference type="RefSeq" id="WP_173494091.1">
    <property type="nucleotide sequence ID" value="NZ_CP054056.1"/>
</dbReference>
<protein>
    <recommendedName>
        <fullName evidence="8">Pantothenate synthetase</fullName>
        <shortName evidence="8">PS</shortName>
        <ecNumber evidence="8">6.3.2.1</ecNumber>
    </recommendedName>
    <alternativeName>
        <fullName evidence="8">Pantoate--beta-alanine ligase</fullName>
    </alternativeName>
    <alternativeName>
        <fullName evidence="8">Pantoate-activating enzyme</fullName>
    </alternativeName>
</protein>
<dbReference type="EC" id="6.3.2.1" evidence="8"/>
<evidence type="ECO:0000256" key="7">
    <source>
        <dbReference type="ARBA" id="ARBA00048258"/>
    </source>
</evidence>
<evidence type="ECO:0000256" key="4">
    <source>
        <dbReference type="ARBA" id="ARBA00022655"/>
    </source>
</evidence>
<dbReference type="InterPro" id="IPR042176">
    <property type="entry name" value="Pantoate_ligase_C"/>
</dbReference>
<name>A0A7D4TUV8_9MICO</name>
<comment type="similarity">
    <text evidence="2 8">Belongs to the pantothenate synthetase family.</text>
</comment>
<dbReference type="PANTHER" id="PTHR21299">
    <property type="entry name" value="CYTIDYLATE KINASE/PANTOATE-BETA-ALANINE LIGASE"/>
    <property type="match status" value="1"/>
</dbReference>
<keyword evidence="8" id="KW-0963">Cytoplasm</keyword>
<dbReference type="Gene3D" id="3.30.1300.10">
    <property type="entry name" value="Pantoate-beta-alanine ligase, C-terminal domain"/>
    <property type="match status" value="1"/>
</dbReference>
<keyword evidence="6 8" id="KW-0067">ATP-binding</keyword>
<dbReference type="InterPro" id="IPR004821">
    <property type="entry name" value="Cyt_trans-like"/>
</dbReference>
<feature type="binding site" evidence="8">
    <location>
        <position position="154"/>
    </location>
    <ligand>
        <name>(R)-pantoate</name>
        <dbReference type="ChEBI" id="CHEBI:15980"/>
    </ligand>
</feature>
<dbReference type="PANTHER" id="PTHR21299:SF1">
    <property type="entry name" value="PANTOATE--BETA-ALANINE LIGASE"/>
    <property type="match status" value="1"/>
</dbReference>
<dbReference type="Gene3D" id="3.40.50.620">
    <property type="entry name" value="HUPs"/>
    <property type="match status" value="1"/>
</dbReference>
<gene>
    <name evidence="8" type="primary">panC</name>
    <name evidence="9" type="ORF">HRU87_06460</name>
</gene>
<organism evidence="9 10">
    <name type="scientific">Aquiluna borgnonia</name>
    <dbReference type="NCBI Taxonomy" id="2499157"/>
    <lineage>
        <taxon>Bacteria</taxon>
        <taxon>Bacillati</taxon>
        <taxon>Actinomycetota</taxon>
        <taxon>Actinomycetes</taxon>
        <taxon>Micrococcales</taxon>
        <taxon>Microbacteriaceae</taxon>
        <taxon>Luna cluster</taxon>
        <taxon>Luna-1 subcluster</taxon>
        <taxon>Aquiluna</taxon>
    </lineage>
</organism>
<evidence type="ECO:0000256" key="1">
    <source>
        <dbReference type="ARBA" id="ARBA00004990"/>
    </source>
</evidence>
<keyword evidence="5 8" id="KW-0547">Nucleotide-binding</keyword>
<dbReference type="InterPro" id="IPR014729">
    <property type="entry name" value="Rossmann-like_a/b/a_fold"/>
</dbReference>
<dbReference type="GO" id="GO:0005829">
    <property type="term" value="C:cytosol"/>
    <property type="evidence" value="ECO:0007669"/>
    <property type="project" value="TreeGrafter"/>
</dbReference>
<comment type="catalytic activity">
    <reaction evidence="7 8">
        <text>(R)-pantoate + beta-alanine + ATP = (R)-pantothenate + AMP + diphosphate + H(+)</text>
        <dbReference type="Rhea" id="RHEA:10912"/>
        <dbReference type="ChEBI" id="CHEBI:15378"/>
        <dbReference type="ChEBI" id="CHEBI:15980"/>
        <dbReference type="ChEBI" id="CHEBI:29032"/>
        <dbReference type="ChEBI" id="CHEBI:30616"/>
        <dbReference type="ChEBI" id="CHEBI:33019"/>
        <dbReference type="ChEBI" id="CHEBI:57966"/>
        <dbReference type="ChEBI" id="CHEBI:456215"/>
        <dbReference type="EC" id="6.3.2.1"/>
    </reaction>
</comment>
<comment type="subcellular location">
    <subcellularLocation>
        <location evidence="8">Cytoplasm</location>
    </subcellularLocation>
</comment>
<evidence type="ECO:0000256" key="6">
    <source>
        <dbReference type="ARBA" id="ARBA00022840"/>
    </source>
</evidence>
<dbReference type="HAMAP" id="MF_00158">
    <property type="entry name" value="PanC"/>
    <property type="match status" value="1"/>
</dbReference>
<dbReference type="NCBIfam" id="TIGR00018">
    <property type="entry name" value="panC"/>
    <property type="match status" value="1"/>
</dbReference>
<dbReference type="Pfam" id="PF02569">
    <property type="entry name" value="Pantoate_ligase"/>
    <property type="match status" value="1"/>
</dbReference>
<evidence type="ECO:0000313" key="9">
    <source>
        <dbReference type="EMBL" id="QKJ25795.1"/>
    </source>
</evidence>
<comment type="miscellaneous">
    <text evidence="8">The reaction proceeds by a bi uni uni bi ping pong mechanism.</text>
</comment>
<evidence type="ECO:0000256" key="8">
    <source>
        <dbReference type="HAMAP-Rule" id="MF_00158"/>
    </source>
</evidence>
<dbReference type="GO" id="GO:0015940">
    <property type="term" value="P:pantothenate biosynthetic process"/>
    <property type="evidence" value="ECO:0007669"/>
    <property type="project" value="UniProtKB-UniRule"/>
</dbReference>
<evidence type="ECO:0000256" key="3">
    <source>
        <dbReference type="ARBA" id="ARBA00022598"/>
    </source>
</evidence>
<keyword evidence="3 8" id="KW-0436">Ligase</keyword>
<evidence type="ECO:0000256" key="5">
    <source>
        <dbReference type="ARBA" id="ARBA00022741"/>
    </source>
</evidence>
<evidence type="ECO:0000313" key="10">
    <source>
        <dbReference type="Proteomes" id="UP000501003"/>
    </source>
</evidence>
<sequence length="281" mass="30643">MITAHFNLELSGALSSTRGKGLTIGFVPTMGALHAGHLKLVERAKQISDFVIVSIFVNPTQFGANEDFDRYPRTLDADAKLLASAEVDVVFAPSVQEIYPSGEQLEAPSAPAAASRFEGESRPGHFNGMLLVVNRLLDLVEPDFAFFGQKDAQQVALVTQLIADRNARGRHHCHLVVVETVREPSGLAMSSRNRFLSNEQLPIAQSLSRALFAGATLPTRGQILERAKAEIHPEAKLEYLELVDPISFEPTEVNKNSALLIVAAKVGNVRLLDNVIIDRKS</sequence>
<dbReference type="EMBL" id="CP054056">
    <property type="protein sequence ID" value="QKJ25795.1"/>
    <property type="molecule type" value="Genomic_DNA"/>
</dbReference>
<dbReference type="SUPFAM" id="SSF52374">
    <property type="entry name" value="Nucleotidylyl transferase"/>
    <property type="match status" value="1"/>
</dbReference>
<feature type="active site" description="Proton donor" evidence="8">
    <location>
        <position position="37"/>
    </location>
</feature>
<feature type="binding site" evidence="8">
    <location>
        <begin position="148"/>
        <end position="151"/>
    </location>
    <ligand>
        <name>ATP</name>
        <dbReference type="ChEBI" id="CHEBI:30616"/>
    </ligand>
</feature>
<feature type="binding site" evidence="8">
    <location>
        <position position="61"/>
    </location>
    <ligand>
        <name>beta-alanine</name>
        <dbReference type="ChEBI" id="CHEBI:57966"/>
    </ligand>
</feature>
<dbReference type="GO" id="GO:0005524">
    <property type="term" value="F:ATP binding"/>
    <property type="evidence" value="ECO:0007669"/>
    <property type="project" value="UniProtKB-KW"/>
</dbReference>
<comment type="function">
    <text evidence="8">Catalyzes the condensation of pantoate with beta-alanine in an ATP-dependent reaction via a pantoyl-adenylate intermediate.</text>
</comment>
<feature type="binding site" evidence="8">
    <location>
        <position position="181"/>
    </location>
    <ligand>
        <name>ATP</name>
        <dbReference type="ChEBI" id="CHEBI:30616"/>
    </ligand>
</feature>
<dbReference type="UniPathway" id="UPA00028">
    <property type="reaction ID" value="UER00005"/>
</dbReference>
<evidence type="ECO:0000256" key="2">
    <source>
        <dbReference type="ARBA" id="ARBA00009256"/>
    </source>
</evidence>
<keyword evidence="4 8" id="KW-0566">Pantothenate biosynthesis</keyword>
<dbReference type="NCBIfam" id="TIGR00125">
    <property type="entry name" value="cyt_tran_rel"/>
    <property type="match status" value="1"/>
</dbReference>
<dbReference type="AlphaFoldDB" id="A0A7D4TUV8"/>
<comment type="subunit">
    <text evidence="8">Homodimer.</text>
</comment>
<comment type="pathway">
    <text evidence="1 8">Cofactor biosynthesis; (R)-pantothenate biosynthesis; (R)-pantothenate from (R)-pantoate and beta-alanine: step 1/1.</text>
</comment>
<dbReference type="GO" id="GO:0004592">
    <property type="term" value="F:pantoate-beta-alanine ligase activity"/>
    <property type="evidence" value="ECO:0007669"/>
    <property type="project" value="UniProtKB-UniRule"/>
</dbReference>
<proteinExistence type="inferred from homology"/>
<dbReference type="Proteomes" id="UP000501003">
    <property type="component" value="Chromosome"/>
</dbReference>
<feature type="binding site" evidence="8">
    <location>
        <begin position="189"/>
        <end position="192"/>
    </location>
    <ligand>
        <name>ATP</name>
        <dbReference type="ChEBI" id="CHEBI:30616"/>
    </ligand>
</feature>
<feature type="binding site" evidence="8">
    <location>
        <begin position="30"/>
        <end position="37"/>
    </location>
    <ligand>
        <name>ATP</name>
        <dbReference type="ChEBI" id="CHEBI:30616"/>
    </ligand>
</feature>
<reference evidence="9 10" key="1">
    <citation type="submission" date="2020-05" db="EMBL/GenBank/DDBJ databases">
        <title>Aquirufa sp. strain 15G-AUS-rot a new Aquirufa species.</title>
        <authorList>
            <person name="Pitt A."/>
            <person name="Hahn M.W."/>
        </authorList>
    </citation>
    <scope>NUCLEOTIDE SEQUENCE [LARGE SCALE GENOMIC DNA]</scope>
    <source>
        <strain evidence="9 10">15G-AUS-rot</strain>
    </source>
</reference>
<dbReference type="InterPro" id="IPR003721">
    <property type="entry name" value="Pantoate_ligase"/>
</dbReference>
<feature type="binding site" evidence="8">
    <location>
        <position position="61"/>
    </location>
    <ligand>
        <name>(R)-pantoate</name>
        <dbReference type="ChEBI" id="CHEBI:15980"/>
    </ligand>
</feature>
<dbReference type="KEGG" id="aqg:HRU87_06460"/>
<keyword evidence="10" id="KW-1185">Reference proteome</keyword>